<evidence type="ECO:0000256" key="2">
    <source>
        <dbReference type="ARBA" id="ARBA00023163"/>
    </source>
</evidence>
<dbReference type="Gene3D" id="1.10.10.10">
    <property type="entry name" value="Winged helix-like DNA-binding domain superfamily/Winged helix DNA-binding domain"/>
    <property type="match status" value="1"/>
</dbReference>
<keyword evidence="1" id="KW-0805">Transcription regulation</keyword>
<evidence type="ECO:0000313" key="6">
    <source>
        <dbReference type="Proteomes" id="UP001352223"/>
    </source>
</evidence>
<dbReference type="Pfam" id="PF03861">
    <property type="entry name" value="ANTAR"/>
    <property type="match status" value="1"/>
</dbReference>
<dbReference type="SUPFAM" id="SSF52172">
    <property type="entry name" value="CheY-like"/>
    <property type="match status" value="1"/>
</dbReference>
<reference evidence="5 6" key="1">
    <citation type="submission" date="2022-10" db="EMBL/GenBank/DDBJ databases">
        <authorList>
            <person name="Xie J."/>
            <person name="Shen N."/>
        </authorList>
    </citation>
    <scope>NUCLEOTIDE SEQUENCE [LARGE SCALE GENOMIC DNA]</scope>
    <source>
        <strain evidence="5 6">DSM 41681</strain>
    </source>
</reference>
<dbReference type="PIRSF" id="PIRSF036625">
    <property type="entry name" value="GAF_ANTAR"/>
    <property type="match status" value="1"/>
</dbReference>
<dbReference type="InterPro" id="IPR005561">
    <property type="entry name" value="ANTAR"/>
</dbReference>
<evidence type="ECO:0000256" key="3">
    <source>
        <dbReference type="SAM" id="MobiDB-lite"/>
    </source>
</evidence>
<evidence type="ECO:0000313" key="5">
    <source>
        <dbReference type="EMBL" id="MEB3959506.1"/>
    </source>
</evidence>
<dbReference type="InterPro" id="IPR029016">
    <property type="entry name" value="GAF-like_dom_sf"/>
</dbReference>
<dbReference type="RefSeq" id="WP_324766490.1">
    <property type="nucleotide sequence ID" value="NZ_JAOZYB010000017.1"/>
</dbReference>
<feature type="domain" description="ANTAR" evidence="4">
    <location>
        <begin position="170"/>
        <end position="231"/>
    </location>
</feature>
<protein>
    <submittedName>
        <fullName evidence="5">ANTAR domain-containing protein</fullName>
    </submittedName>
</protein>
<dbReference type="SMART" id="SM01012">
    <property type="entry name" value="ANTAR"/>
    <property type="match status" value="1"/>
</dbReference>
<dbReference type="InterPro" id="IPR012074">
    <property type="entry name" value="GAF_ANTAR"/>
</dbReference>
<sequence>MTLQEQELAAVFAHLAGAAARDPLDTQTLLATLVEGGRRLFDAPGAIVHYAPGRSAGYTDGTDAALRALASDAVDWREGPGYDVRTTGCALIDVDVTTQPTRARWPRWTARVRALGHGRVTALPLPAKDGPGGALVLFGQPDCNLDEKALSLARSFADAAAHTLSLQREVTESRVLAGQLEHALTSRVVVEQAKGILAALHGLTLDEAFARLRRYARSHQRKVAEVARDIIEGRDTSPSSRRLSPGPAPPRQKAAGRASLAGSTAGGLLACGF</sequence>
<accession>A0ABU6C5W5</accession>
<evidence type="ECO:0000259" key="4">
    <source>
        <dbReference type="PROSITE" id="PS50921"/>
    </source>
</evidence>
<name>A0ABU6C5W5_9ACTN</name>
<dbReference type="Proteomes" id="UP001352223">
    <property type="component" value="Unassembled WGS sequence"/>
</dbReference>
<feature type="region of interest" description="Disordered" evidence="3">
    <location>
        <begin position="234"/>
        <end position="259"/>
    </location>
</feature>
<dbReference type="InterPro" id="IPR036388">
    <property type="entry name" value="WH-like_DNA-bd_sf"/>
</dbReference>
<organism evidence="5 6">
    <name type="scientific">Streptomyces kunmingensis</name>
    <dbReference type="NCBI Taxonomy" id="68225"/>
    <lineage>
        <taxon>Bacteria</taxon>
        <taxon>Bacillati</taxon>
        <taxon>Actinomycetota</taxon>
        <taxon>Actinomycetes</taxon>
        <taxon>Kitasatosporales</taxon>
        <taxon>Streptomycetaceae</taxon>
        <taxon>Streptomyces</taxon>
    </lineage>
</organism>
<gene>
    <name evidence="5" type="ORF">OKJ48_04445</name>
</gene>
<dbReference type="InterPro" id="IPR011006">
    <property type="entry name" value="CheY-like_superfamily"/>
</dbReference>
<dbReference type="SUPFAM" id="SSF55781">
    <property type="entry name" value="GAF domain-like"/>
    <property type="match status" value="1"/>
</dbReference>
<proteinExistence type="predicted"/>
<comment type="caution">
    <text evidence="5">The sequence shown here is derived from an EMBL/GenBank/DDBJ whole genome shotgun (WGS) entry which is preliminary data.</text>
</comment>
<keyword evidence="6" id="KW-1185">Reference proteome</keyword>
<dbReference type="Gene3D" id="3.30.450.40">
    <property type="match status" value="1"/>
</dbReference>
<dbReference type="EMBL" id="JAOZYB010000017">
    <property type="protein sequence ID" value="MEB3959506.1"/>
    <property type="molecule type" value="Genomic_DNA"/>
</dbReference>
<dbReference type="PROSITE" id="PS50921">
    <property type="entry name" value="ANTAR"/>
    <property type="match status" value="1"/>
</dbReference>
<keyword evidence="2" id="KW-0804">Transcription</keyword>
<evidence type="ECO:0000256" key="1">
    <source>
        <dbReference type="ARBA" id="ARBA00023015"/>
    </source>
</evidence>